<reference evidence="1 2" key="1">
    <citation type="submission" date="2024-09" db="EMBL/GenBank/DDBJ databases">
        <title>Chromosome-scale assembly of Riccia fluitans.</title>
        <authorList>
            <person name="Paukszto L."/>
            <person name="Sawicki J."/>
            <person name="Karawczyk K."/>
            <person name="Piernik-Szablinska J."/>
            <person name="Szczecinska M."/>
            <person name="Mazdziarz M."/>
        </authorList>
    </citation>
    <scope>NUCLEOTIDE SEQUENCE [LARGE SCALE GENOMIC DNA]</scope>
    <source>
        <strain evidence="1">Rf_01</strain>
        <tissue evidence="1">Aerial parts of the thallus</tissue>
    </source>
</reference>
<name>A0ABD1Y2B7_9MARC</name>
<sequence>MIIQENLDLQQKQKRDAVNSQFKEAALVVRKELQKKKIWRYPNQGNPTKGADLIKVVVHNSSRSEEMEIVIIVAFQETMPLINKKARM</sequence>
<dbReference type="AlphaFoldDB" id="A0ABD1Y2B7"/>
<protein>
    <submittedName>
        <fullName evidence="1">Uncharacterized protein</fullName>
    </submittedName>
</protein>
<accession>A0ABD1Y2B7</accession>
<proteinExistence type="predicted"/>
<evidence type="ECO:0000313" key="1">
    <source>
        <dbReference type="EMBL" id="KAL2620776.1"/>
    </source>
</evidence>
<dbReference type="Proteomes" id="UP001605036">
    <property type="component" value="Unassembled WGS sequence"/>
</dbReference>
<comment type="caution">
    <text evidence="1">The sequence shown here is derived from an EMBL/GenBank/DDBJ whole genome shotgun (WGS) entry which is preliminary data.</text>
</comment>
<keyword evidence="2" id="KW-1185">Reference proteome</keyword>
<dbReference type="EMBL" id="JBHFFA010000006">
    <property type="protein sequence ID" value="KAL2620776.1"/>
    <property type="molecule type" value="Genomic_DNA"/>
</dbReference>
<organism evidence="1 2">
    <name type="scientific">Riccia fluitans</name>
    <dbReference type="NCBI Taxonomy" id="41844"/>
    <lineage>
        <taxon>Eukaryota</taxon>
        <taxon>Viridiplantae</taxon>
        <taxon>Streptophyta</taxon>
        <taxon>Embryophyta</taxon>
        <taxon>Marchantiophyta</taxon>
        <taxon>Marchantiopsida</taxon>
        <taxon>Marchantiidae</taxon>
        <taxon>Marchantiales</taxon>
        <taxon>Ricciaceae</taxon>
        <taxon>Riccia</taxon>
    </lineage>
</organism>
<evidence type="ECO:0000313" key="2">
    <source>
        <dbReference type="Proteomes" id="UP001605036"/>
    </source>
</evidence>
<gene>
    <name evidence="1" type="ORF">R1flu_000981</name>
</gene>